<dbReference type="AlphaFoldDB" id="A0A286RB08"/>
<dbReference type="RefSeq" id="WP_095413833.1">
    <property type="nucleotide sequence ID" value="NZ_CP018477.1"/>
</dbReference>
<protein>
    <submittedName>
        <fullName evidence="1">Uncharacterized protein</fullName>
    </submittedName>
</protein>
<evidence type="ECO:0000313" key="1">
    <source>
        <dbReference type="EMBL" id="ASV73137.1"/>
    </source>
</evidence>
<keyword evidence="2" id="KW-1185">Reference proteome</keyword>
<gene>
    <name evidence="1" type="ORF">THTE_0535</name>
</gene>
<proteinExistence type="predicted"/>
<dbReference type="OrthoDB" id="280110at2"/>
<name>A0A286RB08_9BACT</name>
<dbReference type="KEGG" id="ttf:THTE_0535"/>
<evidence type="ECO:0000313" key="2">
    <source>
        <dbReference type="Proteomes" id="UP000215086"/>
    </source>
</evidence>
<reference evidence="1 2" key="1">
    <citation type="journal article" name="Front. Microbiol.">
        <title>Sugar Metabolism of the First Thermophilic Planctomycete Thermogutta terrifontis: Comparative Genomic and Transcriptomic Approaches.</title>
        <authorList>
            <person name="Elcheninov A.G."/>
            <person name="Menzel P."/>
            <person name="Gudbergsdottir S.R."/>
            <person name="Slesarev A.I."/>
            <person name="Kadnikov V.V."/>
            <person name="Krogh A."/>
            <person name="Bonch-Osmolovskaya E.A."/>
            <person name="Peng X."/>
            <person name="Kublanov I.V."/>
        </authorList>
    </citation>
    <scope>NUCLEOTIDE SEQUENCE [LARGE SCALE GENOMIC DNA]</scope>
    <source>
        <strain evidence="1 2">R1</strain>
    </source>
</reference>
<organism evidence="1 2">
    <name type="scientific">Thermogutta terrifontis</name>
    <dbReference type="NCBI Taxonomy" id="1331910"/>
    <lineage>
        <taxon>Bacteria</taxon>
        <taxon>Pseudomonadati</taxon>
        <taxon>Planctomycetota</taxon>
        <taxon>Planctomycetia</taxon>
        <taxon>Pirellulales</taxon>
        <taxon>Thermoguttaceae</taxon>
        <taxon>Thermogutta</taxon>
    </lineage>
</organism>
<accession>A0A286RB08</accession>
<dbReference type="EMBL" id="CP018477">
    <property type="protein sequence ID" value="ASV73137.1"/>
    <property type="molecule type" value="Genomic_DNA"/>
</dbReference>
<dbReference type="Proteomes" id="UP000215086">
    <property type="component" value="Chromosome"/>
</dbReference>
<sequence>MPDAAEIYGIVFQKASATLLARVLGADGNPITPSQITAARYSVALIDDEDPTSLSPVSGHWEVSLTPSAVVLATLQKDALWDVDEIGYNFRHILDVTQAPAFPEAQRTYRIEYRLTPQTGQQIVVRFRVRAI</sequence>